<dbReference type="SUPFAM" id="SSF50978">
    <property type="entry name" value="WD40 repeat-like"/>
    <property type="match status" value="1"/>
</dbReference>
<organism evidence="13 14">
    <name type="scientific">Echeneis naucrates</name>
    <name type="common">Live sharksucker</name>
    <dbReference type="NCBI Taxonomy" id="173247"/>
    <lineage>
        <taxon>Eukaryota</taxon>
        <taxon>Metazoa</taxon>
        <taxon>Chordata</taxon>
        <taxon>Craniata</taxon>
        <taxon>Vertebrata</taxon>
        <taxon>Euteleostomi</taxon>
        <taxon>Actinopterygii</taxon>
        <taxon>Neopterygii</taxon>
        <taxon>Teleostei</taxon>
        <taxon>Neoteleostei</taxon>
        <taxon>Acanthomorphata</taxon>
        <taxon>Carangaria</taxon>
        <taxon>Carangiformes</taxon>
        <taxon>Echeneidae</taxon>
        <taxon>Echeneis</taxon>
    </lineage>
</organism>
<evidence type="ECO:0000256" key="6">
    <source>
        <dbReference type="ARBA" id="ARBA00023069"/>
    </source>
</evidence>
<name>A0A665TVC3_ECHNA</name>
<evidence type="ECO:0000256" key="8">
    <source>
        <dbReference type="ARBA" id="ARBA00023273"/>
    </source>
</evidence>
<reference evidence="13" key="2">
    <citation type="submission" date="2025-08" db="UniProtKB">
        <authorList>
            <consortium name="Ensembl"/>
        </authorList>
    </citation>
    <scope>IDENTIFICATION</scope>
</reference>
<keyword evidence="3 12" id="KW-0853">WD repeat</keyword>
<evidence type="ECO:0000256" key="12">
    <source>
        <dbReference type="PROSITE-ProRule" id="PRU00221"/>
    </source>
</evidence>
<evidence type="ECO:0000256" key="4">
    <source>
        <dbReference type="ARBA" id="ARBA00022737"/>
    </source>
</evidence>
<dbReference type="GO" id="GO:0005858">
    <property type="term" value="C:axonemal dynein complex"/>
    <property type="evidence" value="ECO:0007669"/>
    <property type="project" value="TreeGrafter"/>
</dbReference>
<keyword evidence="4" id="KW-0677">Repeat</keyword>
<dbReference type="InterPro" id="IPR050687">
    <property type="entry name" value="Dynein_IC"/>
</dbReference>
<keyword evidence="7" id="KW-0206">Cytoskeleton</keyword>
<dbReference type="Ensembl" id="ENSENLT00000011565.1">
    <property type="protein sequence ID" value="ENSENLP00000011071.1"/>
    <property type="gene ID" value="ENSENLG00000005309.1"/>
</dbReference>
<sequence length="749" mass="83819">MATEERKKRRTLLLRPSSKTQTVSVWGTNGVNLRHTQSVTGWSNRKSFSPAGISRLLEKSTVQTPKQAARVFDDDDNEVTPLPLYQTDPRAVQGRASMFFVDEISAETASDSSTAMESFTAGFSRSVFGSSRISSQSAIESCNEEIEDTFSKQDMPVYFPDLQGRRETVTRQLTEEILKEVIDIYIAETDSISLLDIFSMLVSVDADDAEVILTRNNQCADVCRNIMDSDKCMDRSVQTLNEAVKNKHVQSDSCVMLDTASNVTSWDMFDTRCCPEQNYKVHIPEPEQTNYPDVPSSLKEIVMFGSSFNAAPDLKLLMQSVKFQRCLMVMERSILGNTFQSKLATYRWLPVLEDPDIAVQPVTVDRIDDTQSCRSPTLERLWAFSCEFSRGRSVSSMTWNKKNSDLLAVGYGESDSTTQRPGLVCCWSLKNPTWPDHVLVCDSAVMSLDFSVSSPWQLAVGLQNGSIIIYNIQMDNRSQVFTSSACLNRHLGPVWQLRWTQQGLSLTGEEMAEALFSVSADGRISKWAVINNGLDCTDVMKLKRNHNMKKNNKGQMTENVLSAMVSGLCVDFHPLDSSLYLVGTEEGLIHKCSCSNSQQFLETFRKHFGPVSHIAWSPFSPDMFLSCSSDWTIQLWKQDYHKPVLSFTSIQKAVCDIKWSPKWATVFGAVNEGQLEIWNLNASILDPVAVQPAPFGVKMTSLLFAKKTDCVMVGDSHGQVTVYQLENLSVGDRCQVKVLEELVLSATSK</sequence>
<keyword evidence="6" id="KW-0969">Cilium</keyword>
<evidence type="ECO:0000256" key="2">
    <source>
        <dbReference type="ARBA" id="ARBA00022490"/>
    </source>
</evidence>
<dbReference type="InterPro" id="IPR015943">
    <property type="entry name" value="WD40/YVTN_repeat-like_dom_sf"/>
</dbReference>
<keyword evidence="5" id="KW-0282">Flagellum</keyword>
<evidence type="ECO:0000313" key="14">
    <source>
        <dbReference type="Proteomes" id="UP000472264"/>
    </source>
</evidence>
<protein>
    <recommendedName>
        <fullName evidence="10">Dynein axonemal intermediate chain 4</fullName>
    </recommendedName>
    <alternativeName>
        <fullName evidence="11">WD repeat-containing protein 78</fullName>
    </alternativeName>
</protein>
<dbReference type="AlphaFoldDB" id="A0A665TVC3"/>
<dbReference type="GO" id="GO:0120293">
    <property type="term" value="C:dynein axonemal particle"/>
    <property type="evidence" value="ECO:0007669"/>
    <property type="project" value="UniProtKB-SubCell"/>
</dbReference>
<dbReference type="FunCoup" id="A0A665TVC3">
    <property type="interactions" value="211"/>
</dbReference>
<dbReference type="SMART" id="SM00320">
    <property type="entry name" value="WD40"/>
    <property type="match status" value="4"/>
</dbReference>
<evidence type="ECO:0000256" key="11">
    <source>
        <dbReference type="ARBA" id="ARBA00041557"/>
    </source>
</evidence>
<dbReference type="InterPro" id="IPR001680">
    <property type="entry name" value="WD40_rpt"/>
</dbReference>
<evidence type="ECO:0000313" key="13">
    <source>
        <dbReference type="Ensembl" id="ENSENLP00000011071.1"/>
    </source>
</evidence>
<dbReference type="InterPro" id="IPR036322">
    <property type="entry name" value="WD40_repeat_dom_sf"/>
</dbReference>
<dbReference type="Proteomes" id="UP000472264">
    <property type="component" value="Chromosome 17"/>
</dbReference>
<dbReference type="PANTHER" id="PTHR12442:SF12">
    <property type="entry name" value="DYNEIN AXONEMAL INTERMEDIATE CHAIN 4"/>
    <property type="match status" value="1"/>
</dbReference>
<dbReference type="PROSITE" id="PS50082">
    <property type="entry name" value="WD_REPEATS_2"/>
    <property type="match status" value="1"/>
</dbReference>
<keyword evidence="14" id="KW-1185">Reference proteome</keyword>
<keyword evidence="2" id="KW-0963">Cytoplasm</keyword>
<dbReference type="Pfam" id="PF00400">
    <property type="entry name" value="WD40"/>
    <property type="match status" value="1"/>
</dbReference>
<dbReference type="GO" id="GO:0003341">
    <property type="term" value="P:cilium movement"/>
    <property type="evidence" value="ECO:0007669"/>
    <property type="project" value="TreeGrafter"/>
</dbReference>
<evidence type="ECO:0000256" key="1">
    <source>
        <dbReference type="ARBA" id="ARBA00004611"/>
    </source>
</evidence>
<dbReference type="InParanoid" id="A0A665TVC3"/>
<reference evidence="13" key="3">
    <citation type="submission" date="2025-09" db="UniProtKB">
        <authorList>
            <consortium name="Ensembl"/>
        </authorList>
    </citation>
    <scope>IDENTIFICATION</scope>
</reference>
<evidence type="ECO:0000256" key="7">
    <source>
        <dbReference type="ARBA" id="ARBA00023212"/>
    </source>
</evidence>
<dbReference type="Gene3D" id="2.130.10.10">
    <property type="entry name" value="YVTN repeat-like/Quinoprotein amine dehydrogenase"/>
    <property type="match status" value="1"/>
</dbReference>
<dbReference type="GO" id="GO:0045504">
    <property type="term" value="F:dynein heavy chain binding"/>
    <property type="evidence" value="ECO:0007669"/>
    <property type="project" value="TreeGrafter"/>
</dbReference>
<evidence type="ECO:0000256" key="5">
    <source>
        <dbReference type="ARBA" id="ARBA00022846"/>
    </source>
</evidence>
<dbReference type="GO" id="GO:0045503">
    <property type="term" value="F:dynein light chain binding"/>
    <property type="evidence" value="ECO:0007669"/>
    <property type="project" value="TreeGrafter"/>
</dbReference>
<dbReference type="FunFam" id="2.130.10.10:FF:001248">
    <property type="entry name" value="WD repeat domain 78"/>
    <property type="match status" value="1"/>
</dbReference>
<comment type="subcellular location">
    <subcellularLocation>
        <location evidence="1">Cytoplasm</location>
        <location evidence="1">Cytoskeleton</location>
        <location evidence="1">Flagellum axoneme</location>
    </subcellularLocation>
    <subcellularLocation>
        <location evidence="9">Dynein axonemal particle</location>
    </subcellularLocation>
</comment>
<evidence type="ECO:0000256" key="10">
    <source>
        <dbReference type="ARBA" id="ARBA00040002"/>
    </source>
</evidence>
<dbReference type="OMA" id="VFVWSIK"/>
<evidence type="ECO:0000256" key="9">
    <source>
        <dbReference type="ARBA" id="ARBA00024190"/>
    </source>
</evidence>
<proteinExistence type="predicted"/>
<reference evidence="13" key="1">
    <citation type="submission" date="2021-04" db="EMBL/GenBank/DDBJ databases">
        <authorList>
            <consortium name="Wellcome Sanger Institute Data Sharing"/>
        </authorList>
    </citation>
    <scope>NUCLEOTIDE SEQUENCE [LARGE SCALE GENOMIC DNA]</scope>
</reference>
<accession>A0A665TVC3</accession>
<dbReference type="PANTHER" id="PTHR12442">
    <property type="entry name" value="DYNEIN INTERMEDIATE CHAIN"/>
    <property type="match status" value="1"/>
</dbReference>
<gene>
    <name evidence="13" type="primary">LOC115058392</name>
</gene>
<feature type="repeat" description="WD" evidence="12">
    <location>
        <begin position="604"/>
        <end position="637"/>
    </location>
</feature>
<evidence type="ECO:0000256" key="3">
    <source>
        <dbReference type="ARBA" id="ARBA00022574"/>
    </source>
</evidence>
<keyword evidence="8" id="KW-0966">Cell projection</keyword>